<evidence type="ECO:0000256" key="3">
    <source>
        <dbReference type="SAM" id="Coils"/>
    </source>
</evidence>
<evidence type="ECO:0000256" key="2">
    <source>
        <dbReference type="RuleBase" id="RU003858"/>
    </source>
</evidence>
<dbReference type="EMBL" id="NAJM01000016">
    <property type="protein sequence ID" value="RVX71725.1"/>
    <property type="molecule type" value="Genomic_DNA"/>
</dbReference>
<gene>
    <name evidence="6" type="ORF">B0A52_03909</name>
</gene>
<sequence>MSFDRLSSLESQPTTTRRQDDPQYRDDPAFSSLTEDLSTRLFELVSNISRLSNEIARLGTKRDTQRARERVHDLLEETRDGFKEVGEGIKRAQTWSDLNPSQRYTNQKLSREFASALSEFQVVQRRAMEKERASKAALEEEASAQSPTGQGQQQQLQTLEEPRLAQQSEVDYQENLIIEREGEIRQIEQSVGELNELFRDVAHIVREQGDMIDAIDVNVENTLTDTRGADIELRSASRYQKAARNKACWLISHVFEADIPWVQEWEQRTLVARKGPNGGLHAIEKVAPDSPTLPQPLSPSVITNLAPSSNTGTVGPESHGGFEPQLPIHGDSFDEQSLQPSDHTVPPQDLLAPERLRALYFEHLYTSKTSLAFYVKGPLSRARAHLRSSGNSSTLILELADFYRQCILPTAKIDLKYKDSISTVVNQARMDPEGVTLPKKKGPKKKTKLGKDGLWPSEDDFIQKWWSLRDTKSNLLPVEDHAPELRRLVADLRMRETKMQLLLILEVMLLDLAMSRLSERPVPDDPDIKVESLEGDSSIVLAKTPLKQPKKKRDLSVELEMMIDRLCIWHSISFEDVISIEGKNDNTKTNSNDSLRDFCKDVLIPFYSAKLPEEIKSISRKLAGSGISPQRPKSQKSSSLKQTRLVTGPSGLSKAARPAYKTKRTLERVLSEDQPHRHHSPPVLSRASTGPMMPMIPSLKREASERPVSRGGSLSKSMSFGNREIDLAADSQNHEAKRQKLDKLAQQKRELEDAIQALRKPSRSAMAGAFMDDIERRKTQPPPQVVHITATPRARRTQHQELDEPELPPMPKMSAARVQDFVVPSSTIKPRVGLLNSSSLPRASAKKRAVLSAIHETPTRGLEKKTSDPLSLGIHGALERTESVAATPVARTRCSRTLDARESTSFARQVSESDHHLSSSQPQSPSRGPLKMSRSQRPVLFTPLRRSDVRIEDMFRDAPEIPASAGKAMDRAMGGAGRGEEIDLDLGAELMSDVLGVDSSPARKVAPLGPVGNVGASAKSGKKIGEAVDEGDIYAQLGWNDDDDLDL</sequence>
<dbReference type="Gene3D" id="1.20.58.70">
    <property type="match status" value="1"/>
</dbReference>
<dbReference type="Pfam" id="PF14523">
    <property type="entry name" value="Syntaxin_2"/>
    <property type="match status" value="1"/>
</dbReference>
<dbReference type="PROSITE" id="PS00914">
    <property type="entry name" value="SYNTAXIN"/>
    <property type="match status" value="1"/>
</dbReference>
<feature type="compositionally biased region" description="Polar residues" evidence="4">
    <location>
        <begin position="298"/>
        <end position="313"/>
    </location>
</feature>
<dbReference type="PANTHER" id="PTHR28067:SF1">
    <property type="entry name" value="DNA REPLICATION REGULATOR SLD3"/>
    <property type="match status" value="1"/>
</dbReference>
<dbReference type="Gene3D" id="1.20.58.2130">
    <property type="match status" value="1"/>
</dbReference>
<feature type="region of interest" description="Disordered" evidence="4">
    <location>
        <begin position="896"/>
        <end position="938"/>
    </location>
</feature>
<comment type="caution">
    <text evidence="6">The sequence shown here is derived from an EMBL/GenBank/DDBJ whole genome shotgun (WGS) entry which is preliminary data.</text>
</comment>
<protein>
    <recommendedName>
        <fullName evidence="5">t-SNARE coiled-coil homology domain-containing protein</fullName>
    </recommendedName>
</protein>
<reference evidence="6 7" key="1">
    <citation type="submission" date="2017-03" db="EMBL/GenBank/DDBJ databases">
        <title>Genomes of endolithic fungi from Antarctica.</title>
        <authorList>
            <person name="Coleine C."/>
            <person name="Masonjones S."/>
            <person name="Stajich J.E."/>
        </authorList>
    </citation>
    <scope>NUCLEOTIDE SEQUENCE [LARGE SCALE GENOMIC DNA]</scope>
    <source>
        <strain evidence="6 7">CCFEE 6314</strain>
    </source>
</reference>
<feature type="region of interest" description="Disordered" evidence="4">
    <location>
        <begin position="622"/>
        <end position="694"/>
    </location>
</feature>
<organism evidence="6 7">
    <name type="scientific">Exophiala mesophila</name>
    <name type="common">Black yeast-like fungus</name>
    <dbReference type="NCBI Taxonomy" id="212818"/>
    <lineage>
        <taxon>Eukaryota</taxon>
        <taxon>Fungi</taxon>
        <taxon>Dikarya</taxon>
        <taxon>Ascomycota</taxon>
        <taxon>Pezizomycotina</taxon>
        <taxon>Eurotiomycetes</taxon>
        <taxon>Chaetothyriomycetidae</taxon>
        <taxon>Chaetothyriales</taxon>
        <taxon>Herpotrichiellaceae</taxon>
        <taxon>Exophiala</taxon>
    </lineage>
</organism>
<dbReference type="GO" id="GO:0031261">
    <property type="term" value="C:DNA replication preinitiation complex"/>
    <property type="evidence" value="ECO:0007669"/>
    <property type="project" value="TreeGrafter"/>
</dbReference>
<dbReference type="GO" id="GO:0016192">
    <property type="term" value="P:vesicle-mediated transport"/>
    <property type="evidence" value="ECO:0007669"/>
    <property type="project" value="InterPro"/>
</dbReference>
<accession>A0A438N833</accession>
<evidence type="ECO:0000313" key="6">
    <source>
        <dbReference type="EMBL" id="RVX71725.1"/>
    </source>
</evidence>
<feature type="compositionally biased region" description="Low complexity" evidence="4">
    <location>
        <begin position="143"/>
        <end position="159"/>
    </location>
</feature>
<dbReference type="OrthoDB" id="15567at2759"/>
<evidence type="ECO:0000256" key="4">
    <source>
        <dbReference type="SAM" id="MobiDB-lite"/>
    </source>
</evidence>
<dbReference type="InterPro" id="IPR010989">
    <property type="entry name" value="SNARE"/>
</dbReference>
<dbReference type="PROSITE" id="PS50192">
    <property type="entry name" value="T_SNARE"/>
    <property type="match status" value="1"/>
</dbReference>
<feature type="compositionally biased region" description="Low complexity" evidence="4">
    <location>
        <begin position="628"/>
        <end position="645"/>
    </location>
</feature>
<dbReference type="Gene3D" id="1.20.5.110">
    <property type="match status" value="1"/>
</dbReference>
<keyword evidence="3" id="KW-0175">Coiled coil</keyword>
<feature type="compositionally biased region" description="Basic and acidic residues" evidence="4">
    <location>
        <begin position="17"/>
        <end position="28"/>
    </location>
</feature>
<dbReference type="PANTHER" id="PTHR28067">
    <property type="entry name" value="DNA REPLICATION REGULATOR SLD3"/>
    <property type="match status" value="1"/>
</dbReference>
<dbReference type="InterPro" id="IPR006012">
    <property type="entry name" value="Syntaxin/epimorphin_CS"/>
</dbReference>
<comment type="similarity">
    <text evidence="1 2">Belongs to the syntaxin family.</text>
</comment>
<evidence type="ECO:0000313" key="7">
    <source>
        <dbReference type="Proteomes" id="UP000288859"/>
    </source>
</evidence>
<dbReference type="SUPFAM" id="SSF47661">
    <property type="entry name" value="t-snare proteins"/>
    <property type="match status" value="1"/>
</dbReference>
<feature type="region of interest" description="Disordered" evidence="4">
    <location>
        <begin position="131"/>
        <end position="164"/>
    </location>
</feature>
<dbReference type="InterPro" id="IPR013948">
    <property type="entry name" value="DNA_replication_reg_Sld3_C"/>
</dbReference>
<dbReference type="InterPro" id="IPR006011">
    <property type="entry name" value="Syntaxin_N"/>
</dbReference>
<dbReference type="FunFam" id="1.20.5.110:FF:000059">
    <property type="entry name" value="Related to syntaxin 12"/>
    <property type="match status" value="1"/>
</dbReference>
<dbReference type="GO" id="GO:0005484">
    <property type="term" value="F:SNAP receptor activity"/>
    <property type="evidence" value="ECO:0007669"/>
    <property type="project" value="InterPro"/>
</dbReference>
<dbReference type="AlphaFoldDB" id="A0A438N833"/>
<name>A0A438N833_EXOME</name>
<feature type="compositionally biased region" description="Basic and acidic residues" evidence="4">
    <location>
        <begin position="664"/>
        <end position="675"/>
    </location>
</feature>
<dbReference type="InterPro" id="IPR042511">
    <property type="entry name" value="Sld3"/>
</dbReference>
<dbReference type="SMART" id="SM00397">
    <property type="entry name" value="t_SNARE"/>
    <property type="match status" value="1"/>
</dbReference>
<feature type="region of interest" description="Disordered" evidence="4">
    <location>
        <begin position="1"/>
        <end position="30"/>
    </location>
</feature>
<feature type="coiled-coil region" evidence="3">
    <location>
        <begin position="727"/>
        <end position="761"/>
    </location>
</feature>
<dbReference type="VEuPathDB" id="FungiDB:PV10_08523"/>
<dbReference type="GO" id="GO:0006886">
    <property type="term" value="P:intracellular protein transport"/>
    <property type="evidence" value="ECO:0007669"/>
    <property type="project" value="InterPro"/>
</dbReference>
<dbReference type="Proteomes" id="UP000288859">
    <property type="component" value="Unassembled WGS sequence"/>
</dbReference>
<dbReference type="SMART" id="SM00503">
    <property type="entry name" value="SynN"/>
    <property type="match status" value="1"/>
</dbReference>
<evidence type="ECO:0000259" key="5">
    <source>
        <dbReference type="PROSITE" id="PS50192"/>
    </source>
</evidence>
<dbReference type="GO" id="GO:0006270">
    <property type="term" value="P:DNA replication initiation"/>
    <property type="evidence" value="ECO:0007669"/>
    <property type="project" value="InterPro"/>
</dbReference>
<feature type="domain" description="T-SNARE coiled-coil homology" evidence="5">
    <location>
        <begin position="174"/>
        <end position="236"/>
    </location>
</feature>
<dbReference type="Pfam" id="PF08639">
    <property type="entry name" value="Sld3_STD"/>
    <property type="match status" value="1"/>
</dbReference>
<dbReference type="VEuPathDB" id="FungiDB:PV10_08522"/>
<dbReference type="InterPro" id="IPR000727">
    <property type="entry name" value="T_SNARE_dom"/>
</dbReference>
<dbReference type="Pfam" id="PF05739">
    <property type="entry name" value="SNARE"/>
    <property type="match status" value="1"/>
</dbReference>
<dbReference type="GO" id="GO:0016020">
    <property type="term" value="C:membrane"/>
    <property type="evidence" value="ECO:0007669"/>
    <property type="project" value="InterPro"/>
</dbReference>
<evidence type="ECO:0000256" key="1">
    <source>
        <dbReference type="ARBA" id="ARBA00009063"/>
    </source>
</evidence>
<proteinExistence type="inferred from homology"/>
<dbReference type="CDD" id="cd15840">
    <property type="entry name" value="SNARE_Qa"/>
    <property type="match status" value="1"/>
</dbReference>
<feature type="region of interest" description="Disordered" evidence="4">
    <location>
        <begin position="281"/>
        <end position="345"/>
    </location>
</feature>